<evidence type="ECO:0000256" key="1">
    <source>
        <dbReference type="ARBA" id="ARBA00022729"/>
    </source>
</evidence>
<keyword evidence="1 2" id="KW-0732">Signal</keyword>
<dbReference type="EMBL" id="FNHD01000010">
    <property type="protein sequence ID" value="SDL99671.1"/>
    <property type="molecule type" value="Genomic_DNA"/>
</dbReference>
<sequence>MKKVLLLGISLSAILFTSAQVLESDNFNSYTLGNVSTSMTTPGQGGWNLYNGAVGDYQIVSGVAPRFNYLAVTGGSDGTAASTRYVYKTGLATAWTNRTSGNNIIKGSFDVFTGTSTNQHLSGITIFSATDGIVGIGYNSQTKTINGRAYLNITANPANNGFYNITGLTTNTYPANTWVTLGFSYNKTTGAITYVINGTSQTLAVTGATTAAGLDPTEADVHSSPTRLNANDAVNSGPTTFGIDNYNLQASNNATLATSDIKNTQSSIIAIGPNPATEYLNILTDLKVNNLEIFDMSGRKVDIVVEGNRINVKHLNAGSYIISFDTKNGKTVEKFIKK</sequence>
<dbReference type="NCBIfam" id="TIGR04183">
    <property type="entry name" value="Por_Secre_tail"/>
    <property type="match status" value="1"/>
</dbReference>
<gene>
    <name evidence="4" type="ORF">SAMN05216273_11067</name>
</gene>
<evidence type="ECO:0000256" key="2">
    <source>
        <dbReference type="SAM" id="SignalP"/>
    </source>
</evidence>
<dbReference type="InterPro" id="IPR026444">
    <property type="entry name" value="Secre_tail"/>
</dbReference>
<accession>A0ABY0QW15</accession>
<evidence type="ECO:0000313" key="4">
    <source>
        <dbReference type="EMBL" id="SDL99671.1"/>
    </source>
</evidence>
<reference evidence="4 5" key="1">
    <citation type="submission" date="2016-10" db="EMBL/GenBank/DDBJ databases">
        <authorList>
            <person name="Varghese N."/>
            <person name="Submissions S."/>
        </authorList>
    </citation>
    <scope>NUCLEOTIDE SEQUENCE [LARGE SCALE GENOMIC DNA]</scope>
    <source>
        <strain evidence="4 5">CGMCC 1.10941</strain>
    </source>
</reference>
<dbReference type="Proteomes" id="UP000199242">
    <property type="component" value="Unassembled WGS sequence"/>
</dbReference>
<dbReference type="Pfam" id="PF18962">
    <property type="entry name" value="Por_Secre_tail"/>
    <property type="match status" value="1"/>
</dbReference>
<evidence type="ECO:0000313" key="5">
    <source>
        <dbReference type="Proteomes" id="UP000199242"/>
    </source>
</evidence>
<proteinExistence type="predicted"/>
<feature type="domain" description="Secretion system C-terminal sorting" evidence="3">
    <location>
        <begin position="273"/>
        <end position="336"/>
    </location>
</feature>
<organism evidence="4 5">
    <name type="scientific">Chryseobacterium taihuense</name>
    <dbReference type="NCBI Taxonomy" id="1141221"/>
    <lineage>
        <taxon>Bacteria</taxon>
        <taxon>Pseudomonadati</taxon>
        <taxon>Bacteroidota</taxon>
        <taxon>Flavobacteriia</taxon>
        <taxon>Flavobacteriales</taxon>
        <taxon>Weeksellaceae</taxon>
        <taxon>Chryseobacterium group</taxon>
        <taxon>Chryseobacterium</taxon>
    </lineage>
</organism>
<feature type="chain" id="PRO_5045699210" evidence="2">
    <location>
        <begin position="20"/>
        <end position="338"/>
    </location>
</feature>
<protein>
    <submittedName>
        <fullName evidence="4">Por secretion system C-terminal sorting domain-containing protein</fullName>
    </submittedName>
</protein>
<comment type="caution">
    <text evidence="4">The sequence shown here is derived from an EMBL/GenBank/DDBJ whole genome shotgun (WGS) entry which is preliminary data.</text>
</comment>
<name>A0ABY0QW15_9FLAO</name>
<feature type="signal peptide" evidence="2">
    <location>
        <begin position="1"/>
        <end position="19"/>
    </location>
</feature>
<evidence type="ECO:0000259" key="3">
    <source>
        <dbReference type="Pfam" id="PF18962"/>
    </source>
</evidence>
<keyword evidence="5" id="KW-1185">Reference proteome</keyword>
<dbReference type="RefSeq" id="WP_089744370.1">
    <property type="nucleotide sequence ID" value="NZ_FNHD01000010.1"/>
</dbReference>